<organism evidence="2 3">
    <name type="scientific">Blattamonas nauphoetae</name>
    <dbReference type="NCBI Taxonomy" id="2049346"/>
    <lineage>
        <taxon>Eukaryota</taxon>
        <taxon>Metamonada</taxon>
        <taxon>Preaxostyla</taxon>
        <taxon>Oxymonadida</taxon>
        <taxon>Blattamonas</taxon>
    </lineage>
</organism>
<reference evidence="2 3" key="1">
    <citation type="journal article" date="2022" name="bioRxiv">
        <title>Genomics of Preaxostyla Flagellates Illuminates Evolutionary Transitions and the Path Towards Mitochondrial Loss.</title>
        <authorList>
            <person name="Novak L.V.F."/>
            <person name="Treitli S.C."/>
            <person name="Pyrih J."/>
            <person name="Halakuc P."/>
            <person name="Pipaliya S.V."/>
            <person name="Vacek V."/>
            <person name="Brzon O."/>
            <person name="Soukal P."/>
            <person name="Eme L."/>
            <person name="Dacks J.B."/>
            <person name="Karnkowska A."/>
            <person name="Elias M."/>
            <person name="Hampl V."/>
        </authorList>
    </citation>
    <scope>NUCLEOTIDE SEQUENCE [LARGE SCALE GENOMIC DNA]</scope>
    <source>
        <strain evidence="2">NAU3</strain>
        <tissue evidence="2">Gut</tissue>
    </source>
</reference>
<proteinExistence type="predicted"/>
<feature type="compositionally biased region" description="Basic and acidic residues" evidence="1">
    <location>
        <begin position="147"/>
        <end position="159"/>
    </location>
</feature>
<feature type="region of interest" description="Disordered" evidence="1">
    <location>
        <begin position="132"/>
        <end position="186"/>
    </location>
</feature>
<accession>A0ABQ9Y6P0</accession>
<comment type="caution">
    <text evidence="2">The sequence shown here is derived from an EMBL/GenBank/DDBJ whole genome shotgun (WGS) entry which is preliminary data.</text>
</comment>
<feature type="compositionally biased region" description="Acidic residues" evidence="1">
    <location>
        <begin position="160"/>
        <end position="179"/>
    </location>
</feature>
<gene>
    <name evidence="2" type="ORF">BLNAU_5672</name>
</gene>
<evidence type="ECO:0008006" key="4">
    <source>
        <dbReference type="Google" id="ProtNLM"/>
    </source>
</evidence>
<feature type="compositionally biased region" description="Pro residues" evidence="1">
    <location>
        <begin position="220"/>
        <end position="238"/>
    </location>
</feature>
<sequence>MEHLILSVLIPLFEVHPAILPTVALTSLHVHRKAPVAEQNPTLSLPTLKLSVFDGGTVSLLTKPLSVFHAFLQQYSTDESFSNLKSMLRFSPFYPLTTFSVGSVDLSRVGVVVRPLSVTVWGWDSVKMELKRGSSCSDSNEDEDERSEDREDSEPLRDEQPEDDPDRAEDQPEDEDSESGQDPLFDSTPVECEICHSFISFSLYAQHLHVHQSDAEFSFSPPPLPPHATPRRAPPQPQQTPTAIPAEYDEQGDFGWEYSNFLDDPYATPLWGGIMSTETVGLVDTPRQDRVISQHAELSCFFCKESLSPLNALQCSFCPSSAVSGHLLCWRKELLARSAVPPTQSGFSRRGGRFGVLHSVEGVCPRCAHQVSYSALLSNRTAARNEHRQQSSQTTHPQSVRRPLPLTNPKRFIMNDDDSDVSNTPFRIHSHPLTPQSALRQHIIGTPHDRGTMETAHSPILSQEEKEDEDFLSRIKTILEQRRLEAFHNTSQHSEAMEEEMGMLREEEEQTRCNIQTDTEPDPLPFDFGSLSPHITTPPQLALPRPRIVRNLHQDETSPDLSLPRQHPSQLDPDAIHHSPPPFDFDEAFEWNNPSFVAEPLPQELLAMLQTEEDGEAAEGRGEKRMRLEQPESILIDSSQEDVSQKDVECVVLSDNSDSEEEHLLEANSPQQAVSEHKPKSSSFFPTPIMTRINAYKLSGRTDANLFHISPLPSRTNILIPQTVPTSRERVVNVSRFIPSQALPLPVNDFDQPT</sequence>
<dbReference type="EMBL" id="JARBJD010000030">
    <property type="protein sequence ID" value="KAK2959363.1"/>
    <property type="molecule type" value="Genomic_DNA"/>
</dbReference>
<feature type="region of interest" description="Disordered" evidence="1">
    <location>
        <begin position="381"/>
        <end position="417"/>
    </location>
</feature>
<evidence type="ECO:0000256" key="1">
    <source>
        <dbReference type="SAM" id="MobiDB-lite"/>
    </source>
</evidence>
<keyword evidence="3" id="KW-1185">Reference proteome</keyword>
<evidence type="ECO:0000313" key="3">
    <source>
        <dbReference type="Proteomes" id="UP001281761"/>
    </source>
</evidence>
<feature type="region of interest" description="Disordered" evidence="1">
    <location>
        <begin position="556"/>
        <end position="580"/>
    </location>
</feature>
<dbReference type="Proteomes" id="UP001281761">
    <property type="component" value="Unassembled WGS sequence"/>
</dbReference>
<protein>
    <recommendedName>
        <fullName evidence="4">C2H2-type domain-containing protein</fullName>
    </recommendedName>
</protein>
<feature type="region of interest" description="Disordered" evidence="1">
    <location>
        <begin position="215"/>
        <end position="243"/>
    </location>
</feature>
<name>A0ABQ9Y6P0_9EUKA</name>
<evidence type="ECO:0000313" key="2">
    <source>
        <dbReference type="EMBL" id="KAK2959363.1"/>
    </source>
</evidence>